<dbReference type="InterPro" id="IPR012001">
    <property type="entry name" value="Thiamin_PyroP_enz_TPP-bd_dom"/>
</dbReference>
<dbReference type="UniPathway" id="UPA00049">
    <property type="reaction ID" value="UER00059"/>
</dbReference>
<dbReference type="GO" id="GO:0000287">
    <property type="term" value="F:magnesium ion binding"/>
    <property type="evidence" value="ECO:0007669"/>
    <property type="project" value="InterPro"/>
</dbReference>
<evidence type="ECO:0000256" key="6">
    <source>
        <dbReference type="ARBA" id="ARBA00022630"/>
    </source>
</evidence>
<dbReference type="EC" id="2.2.1.6" evidence="5"/>
<name>A0A378TNJ0_9MYCO</name>
<dbReference type="EMBL" id="UGQT01000001">
    <property type="protein sequence ID" value="STZ62134.1"/>
    <property type="molecule type" value="Genomic_DNA"/>
</dbReference>
<evidence type="ECO:0000259" key="12">
    <source>
        <dbReference type="Pfam" id="PF00205"/>
    </source>
</evidence>
<comment type="catalytic activity">
    <reaction evidence="10">
        <text>2 pyruvate + H(+) = (2S)-2-acetolactate + CO2</text>
        <dbReference type="Rhea" id="RHEA:25249"/>
        <dbReference type="ChEBI" id="CHEBI:15361"/>
        <dbReference type="ChEBI" id="CHEBI:15378"/>
        <dbReference type="ChEBI" id="CHEBI:16526"/>
        <dbReference type="ChEBI" id="CHEBI:58476"/>
        <dbReference type="EC" id="2.2.1.6"/>
    </reaction>
</comment>
<dbReference type="Pfam" id="PF00205">
    <property type="entry name" value="TPP_enzyme_M"/>
    <property type="match status" value="1"/>
</dbReference>
<dbReference type="GO" id="GO:0050660">
    <property type="term" value="F:flavin adenine dinucleotide binding"/>
    <property type="evidence" value="ECO:0007669"/>
    <property type="project" value="TreeGrafter"/>
</dbReference>
<comment type="pathway">
    <text evidence="3">Amino-acid biosynthesis; L-valine biosynthesis; L-valine from pyruvate: step 1/4.</text>
</comment>
<evidence type="ECO:0000256" key="9">
    <source>
        <dbReference type="ARBA" id="ARBA00023304"/>
    </source>
</evidence>
<dbReference type="PANTHER" id="PTHR18968">
    <property type="entry name" value="THIAMINE PYROPHOSPHATE ENZYMES"/>
    <property type="match status" value="1"/>
</dbReference>
<proteinExistence type="inferred from homology"/>
<keyword evidence="6" id="KW-0285">Flavoprotein</keyword>
<dbReference type="Pfam" id="PF02775">
    <property type="entry name" value="TPP_enzyme_C"/>
    <property type="match status" value="1"/>
</dbReference>
<dbReference type="Proteomes" id="UP000254978">
    <property type="component" value="Unassembled WGS sequence"/>
</dbReference>
<keyword evidence="8 11" id="KW-0786">Thiamine pyrophosphate</keyword>
<comment type="similarity">
    <text evidence="4 11">Belongs to the TPP enzyme family.</text>
</comment>
<gene>
    <name evidence="15" type="primary">ilvB_3</name>
    <name evidence="15" type="ORF">NCTC10821_05698</name>
</gene>
<evidence type="ECO:0000256" key="10">
    <source>
        <dbReference type="ARBA" id="ARBA00048670"/>
    </source>
</evidence>
<evidence type="ECO:0000256" key="8">
    <source>
        <dbReference type="ARBA" id="ARBA00023052"/>
    </source>
</evidence>
<feature type="domain" description="Thiamine pyrophosphate enzyme N-terminal TPP-binding" evidence="14">
    <location>
        <begin position="1"/>
        <end position="98"/>
    </location>
</feature>
<dbReference type="SUPFAM" id="SSF52518">
    <property type="entry name" value="Thiamin diphosphate-binding fold (THDP-binding)"/>
    <property type="match status" value="2"/>
</dbReference>
<comment type="cofactor">
    <cofactor evidence="1">
        <name>thiamine diphosphate</name>
        <dbReference type="ChEBI" id="CHEBI:58937"/>
    </cofactor>
</comment>
<evidence type="ECO:0000313" key="16">
    <source>
        <dbReference type="Proteomes" id="UP000254978"/>
    </source>
</evidence>
<dbReference type="Gene3D" id="3.40.50.1220">
    <property type="entry name" value="TPP-binding domain"/>
    <property type="match status" value="1"/>
</dbReference>
<evidence type="ECO:0000256" key="1">
    <source>
        <dbReference type="ARBA" id="ARBA00001964"/>
    </source>
</evidence>
<dbReference type="GO" id="GO:0003984">
    <property type="term" value="F:acetolactate synthase activity"/>
    <property type="evidence" value="ECO:0007669"/>
    <property type="project" value="UniProtKB-EC"/>
</dbReference>
<dbReference type="GO" id="GO:0009099">
    <property type="term" value="P:L-valine biosynthetic process"/>
    <property type="evidence" value="ECO:0007669"/>
    <property type="project" value="UniProtKB-UniPathway"/>
</dbReference>
<accession>A0A378TNJ0</accession>
<dbReference type="GO" id="GO:0005948">
    <property type="term" value="C:acetolactate synthase complex"/>
    <property type="evidence" value="ECO:0007669"/>
    <property type="project" value="TreeGrafter"/>
</dbReference>
<evidence type="ECO:0000256" key="3">
    <source>
        <dbReference type="ARBA" id="ARBA00005025"/>
    </source>
</evidence>
<dbReference type="PANTHER" id="PTHR18968:SF166">
    <property type="entry name" value="2-HYDROXYACYL-COA LYASE 2"/>
    <property type="match status" value="1"/>
</dbReference>
<comment type="pathway">
    <text evidence="2">Amino-acid biosynthesis; L-isoleucine biosynthesis; L-isoleucine from 2-oxobutanoate: step 1/4.</text>
</comment>
<keyword evidence="16" id="KW-1185">Reference proteome</keyword>
<evidence type="ECO:0000259" key="13">
    <source>
        <dbReference type="Pfam" id="PF02775"/>
    </source>
</evidence>
<evidence type="ECO:0000256" key="11">
    <source>
        <dbReference type="RuleBase" id="RU362132"/>
    </source>
</evidence>
<dbReference type="InterPro" id="IPR029061">
    <property type="entry name" value="THDP-binding"/>
</dbReference>
<feature type="domain" description="Thiamine pyrophosphate enzyme TPP-binding" evidence="13">
    <location>
        <begin position="379"/>
        <end position="526"/>
    </location>
</feature>
<dbReference type="GO" id="GO:0030976">
    <property type="term" value="F:thiamine pyrophosphate binding"/>
    <property type="evidence" value="ECO:0007669"/>
    <property type="project" value="InterPro"/>
</dbReference>
<keyword evidence="9" id="KW-0028">Amino-acid biosynthesis</keyword>
<dbReference type="AlphaFoldDB" id="A0A378TNJ0"/>
<dbReference type="CDD" id="cd07035">
    <property type="entry name" value="TPP_PYR_POX_like"/>
    <property type="match status" value="1"/>
</dbReference>
<dbReference type="Gene3D" id="3.40.50.970">
    <property type="match status" value="2"/>
</dbReference>
<protein>
    <recommendedName>
        <fullName evidence="5">acetolactate synthase</fullName>
        <ecNumber evidence="5">2.2.1.6</ecNumber>
    </recommendedName>
</protein>
<feature type="domain" description="Thiamine pyrophosphate enzyme central" evidence="12">
    <location>
        <begin position="179"/>
        <end position="304"/>
    </location>
</feature>
<evidence type="ECO:0000313" key="15">
    <source>
        <dbReference type="EMBL" id="STZ62134.1"/>
    </source>
</evidence>
<keyword evidence="15" id="KW-0808">Transferase</keyword>
<dbReference type="InterPro" id="IPR012000">
    <property type="entry name" value="Thiamin_PyroP_enz_cen_dom"/>
</dbReference>
<evidence type="ECO:0000256" key="5">
    <source>
        <dbReference type="ARBA" id="ARBA00013145"/>
    </source>
</evidence>
<dbReference type="Pfam" id="PF02776">
    <property type="entry name" value="TPP_enzyme_N"/>
    <property type="match status" value="1"/>
</dbReference>
<evidence type="ECO:0000256" key="7">
    <source>
        <dbReference type="ARBA" id="ARBA00022827"/>
    </source>
</evidence>
<evidence type="ECO:0000259" key="14">
    <source>
        <dbReference type="Pfam" id="PF02776"/>
    </source>
</evidence>
<evidence type="ECO:0000256" key="2">
    <source>
        <dbReference type="ARBA" id="ARBA00004974"/>
    </source>
</evidence>
<sequence>MFGLLGGHINPIQDFAYRAGIEIFQMRHEQAAVHAADGYARTTGRPGIAFATAGPGMTNTVTAMHMAYGARTPIVLLLGGHKLREDGRDTAQEADAKSVLSSVTKYFQRVTLPEQADLFIKRAFREAMTYPYGPVALEFPVDVFNYEPMAATDQLGYVPGDASPVGRPPAFDGDPDAVTHAFELIESAQRPVILAGDGVHWDGAAEQLRTFAETMSVPVNLRRHARGALQETHPLGVPAAIRKQVLAEADVVVVLGMHLNYFEGFGDWKSDATFIQISKHPSDIGVNLPTAVEITADIRSVLRQFNAITETSGRRRSPGPWPQRTAELATRWRADRDADVNRRRDTTSRIHPAVFSQELAQCLPPEVPVILDSFTASGYVVQHLDPTVTGQVMDAGLSAAFGHGIGMAIGASVARGYRPVVSVLGDGGIGLGGGDIEVAVRYGIPVVFVVYNNSALCGGLELYAYGDDYSVLGPNARGGFDVTRDMPYEQMWELIGCHGERVESPGQFPAALERALMSGKPAVINVLADRDAQPGLYETHHAKDMFWHLPADEVKEPVRLRHHEQLYERFHAGRKLVDDLG</sequence>
<dbReference type="InterPro" id="IPR045229">
    <property type="entry name" value="TPP_enz"/>
</dbReference>
<keyword evidence="7" id="KW-0274">FAD</keyword>
<reference evidence="15 16" key="1">
    <citation type="submission" date="2018-06" db="EMBL/GenBank/DDBJ databases">
        <authorList>
            <consortium name="Pathogen Informatics"/>
            <person name="Doyle S."/>
        </authorList>
    </citation>
    <scope>NUCLEOTIDE SEQUENCE [LARGE SCALE GENOMIC DNA]</scope>
    <source>
        <strain evidence="15 16">NCTC10821</strain>
    </source>
</reference>
<dbReference type="InterPro" id="IPR029035">
    <property type="entry name" value="DHS-like_NAD/FAD-binding_dom"/>
</dbReference>
<keyword evidence="9" id="KW-0100">Branched-chain amino acid biosynthesis</keyword>
<organism evidence="15 16">
    <name type="scientific">Mycolicibacterium tokaiense</name>
    <dbReference type="NCBI Taxonomy" id="39695"/>
    <lineage>
        <taxon>Bacteria</taxon>
        <taxon>Bacillati</taxon>
        <taxon>Actinomycetota</taxon>
        <taxon>Actinomycetes</taxon>
        <taxon>Mycobacteriales</taxon>
        <taxon>Mycobacteriaceae</taxon>
        <taxon>Mycolicibacterium</taxon>
    </lineage>
</organism>
<dbReference type="SUPFAM" id="SSF52467">
    <property type="entry name" value="DHS-like NAD/FAD-binding domain"/>
    <property type="match status" value="1"/>
</dbReference>
<evidence type="ECO:0000256" key="4">
    <source>
        <dbReference type="ARBA" id="ARBA00007812"/>
    </source>
</evidence>
<dbReference type="GO" id="GO:0009097">
    <property type="term" value="P:isoleucine biosynthetic process"/>
    <property type="evidence" value="ECO:0007669"/>
    <property type="project" value="UniProtKB-UniPathway"/>
</dbReference>
<dbReference type="InterPro" id="IPR011766">
    <property type="entry name" value="TPP_enzyme_TPP-bd"/>
</dbReference>
<dbReference type="UniPathway" id="UPA00047">
    <property type="reaction ID" value="UER00055"/>
</dbReference>